<feature type="transmembrane region" description="Helical" evidence="7">
    <location>
        <begin position="333"/>
        <end position="349"/>
    </location>
</feature>
<reference evidence="13" key="1">
    <citation type="submission" date="2016-10" db="EMBL/GenBank/DDBJ databases">
        <authorList>
            <person name="Varghese N."/>
            <person name="Submissions S."/>
        </authorList>
    </citation>
    <scope>NUCLEOTIDE SEQUENCE [LARGE SCALE GENOMIC DNA]</scope>
    <source>
        <strain evidence="13">DSM 24213</strain>
    </source>
</reference>
<comment type="subunit">
    <text evidence="7">Forms a complex with DabA.</text>
</comment>
<keyword evidence="4 7" id="KW-0812">Transmembrane</keyword>
<feature type="domain" description="NADH-Ubiquinone oxidoreductase (complex I) chain 5 N-terminal" evidence="11">
    <location>
        <begin position="24"/>
        <end position="54"/>
    </location>
</feature>
<feature type="transmembrane region" description="Helical" evidence="7">
    <location>
        <begin position="20"/>
        <end position="38"/>
    </location>
</feature>
<dbReference type="STRING" id="1720063.SAMN05216217_108112"/>
<dbReference type="InterPro" id="IPR046396">
    <property type="entry name" value="Transporter_DabB"/>
</dbReference>
<dbReference type="AlphaFoldDB" id="A0A1I4S229"/>
<feature type="transmembrane region" description="Helical" evidence="7">
    <location>
        <begin position="148"/>
        <end position="169"/>
    </location>
</feature>
<evidence type="ECO:0000259" key="10">
    <source>
        <dbReference type="Pfam" id="PF00361"/>
    </source>
</evidence>
<name>A0A1I4S229_9GAMM</name>
<evidence type="ECO:0000313" key="12">
    <source>
        <dbReference type="EMBL" id="SFM58283.1"/>
    </source>
</evidence>
<dbReference type="Proteomes" id="UP000243629">
    <property type="component" value="Unassembled WGS sequence"/>
</dbReference>
<feature type="transmembrane region" description="Helical" evidence="7">
    <location>
        <begin position="309"/>
        <end position="327"/>
    </location>
</feature>
<keyword evidence="3 7" id="KW-1003">Cell membrane</keyword>
<sequence length="476" mass="51796">MLTFFTLGLPGMTDPLLRLTLPGLLMLLLVTGLGALLLRYSSRYMAGEPHMKAFRLQMLGVLLAVALVILSDHLLLLLIGWMLVGSCLHRLLVFYPERPFAVLAAHKKFLLTRLSDCLLLIAILLLWQSHGSFSVSRILESYQALDTAGNALDTTAAMLIALTALLRSAQLPFHGWLIQTVEAPTPVSALLHAGVINLGGFLLILFAPLLAGTPVAHWLLLLVAGPSLLLAALIMAVRASVKVRLAWSTSAQMSLMLIECALGLYELALLHLLAHSLYKAHAFLRSGEQVNDQSLQWLAPAAPLRTRDIVLACLATLLLCLAAVSFSAGQGPLAPWAWLGLAVFGLLIERRSLQQHDAVGYRLLAAVALVTCFSLLKWLVEALPLIDPLPIATRLGVADLLVALLFGGLFAIASLLRFQPRQPIVRTLARHLYAGLYVDELITRLTLRLWPVHLPQPQQAAPPRPLATAHLKETTP</sequence>
<feature type="transmembrane region" description="Helical" evidence="7">
    <location>
        <begin position="400"/>
        <end position="418"/>
    </location>
</feature>
<keyword evidence="6 7" id="KW-0472">Membrane</keyword>
<dbReference type="NCBIfam" id="NF006029">
    <property type="entry name" value="PRK08168.1"/>
    <property type="match status" value="1"/>
</dbReference>
<feature type="transmembrane region" description="Helical" evidence="7">
    <location>
        <begin position="253"/>
        <end position="274"/>
    </location>
</feature>
<dbReference type="PANTHER" id="PTHR42829:SF1">
    <property type="entry name" value="INORGANIC CARBON TRANSPORTER SUBUNIT DABB-RELATED"/>
    <property type="match status" value="1"/>
</dbReference>
<dbReference type="GO" id="GO:0042773">
    <property type="term" value="P:ATP synthesis coupled electron transport"/>
    <property type="evidence" value="ECO:0007669"/>
    <property type="project" value="InterPro"/>
</dbReference>
<evidence type="ECO:0000256" key="4">
    <source>
        <dbReference type="ARBA" id="ARBA00022692"/>
    </source>
</evidence>
<keyword evidence="5 7" id="KW-1133">Transmembrane helix</keyword>
<dbReference type="PANTHER" id="PTHR42829">
    <property type="entry name" value="NADH-UBIQUINONE OXIDOREDUCTASE CHAIN 5"/>
    <property type="match status" value="1"/>
</dbReference>
<comment type="similarity">
    <text evidence="7">Belongs to the inorganic carbon transporter (TC 9.A.2) DabB family.</text>
</comment>
<dbReference type="GO" id="GO:0005886">
    <property type="term" value="C:plasma membrane"/>
    <property type="evidence" value="ECO:0007669"/>
    <property type="project" value="UniProtKB-SubCell"/>
</dbReference>
<dbReference type="PRINTS" id="PR01434">
    <property type="entry name" value="NADHDHGNASE5"/>
</dbReference>
<evidence type="ECO:0000256" key="3">
    <source>
        <dbReference type="ARBA" id="ARBA00022475"/>
    </source>
</evidence>
<dbReference type="EMBL" id="FOUI01000008">
    <property type="protein sequence ID" value="SFM58283.1"/>
    <property type="molecule type" value="Genomic_DNA"/>
</dbReference>
<protein>
    <recommendedName>
        <fullName evidence="7">Probable inorganic carbon transporter subunit DabB</fullName>
    </recommendedName>
</protein>
<feature type="transmembrane region" description="Helical" evidence="7">
    <location>
        <begin position="109"/>
        <end position="127"/>
    </location>
</feature>
<comment type="function">
    <text evidence="7">Part of an energy-coupled inorganic carbon pump.</text>
</comment>
<evidence type="ECO:0000256" key="8">
    <source>
        <dbReference type="RuleBase" id="RU000320"/>
    </source>
</evidence>
<keyword evidence="2 7" id="KW-0813">Transport</keyword>
<evidence type="ECO:0000256" key="5">
    <source>
        <dbReference type="ARBA" id="ARBA00022989"/>
    </source>
</evidence>
<feature type="region of interest" description="Disordered" evidence="9">
    <location>
        <begin position="457"/>
        <end position="476"/>
    </location>
</feature>
<dbReference type="Pfam" id="PF00361">
    <property type="entry name" value="Proton_antipo_M"/>
    <property type="match status" value="1"/>
</dbReference>
<feature type="transmembrane region" description="Helical" evidence="7">
    <location>
        <begin position="218"/>
        <end position="241"/>
    </location>
</feature>
<keyword evidence="13" id="KW-1185">Reference proteome</keyword>
<proteinExistence type="inferred from homology"/>
<comment type="subcellular location">
    <subcellularLocation>
        <location evidence="7">Cell membrane</location>
        <topology evidence="7">Multi-pass membrane protein</topology>
    </subcellularLocation>
    <subcellularLocation>
        <location evidence="1">Endomembrane system</location>
        <topology evidence="1">Multi-pass membrane protein</topology>
    </subcellularLocation>
    <subcellularLocation>
        <location evidence="8">Membrane</location>
        <topology evidence="8">Multi-pass membrane protein</topology>
    </subcellularLocation>
</comment>
<dbReference type="InterPro" id="IPR001516">
    <property type="entry name" value="Proton_antipo_N"/>
</dbReference>
<organism evidence="12 13">
    <name type="scientific">Halopseudomonas yangmingensis</name>
    <dbReference type="NCBI Taxonomy" id="1720063"/>
    <lineage>
        <taxon>Bacteria</taxon>
        <taxon>Pseudomonadati</taxon>
        <taxon>Pseudomonadota</taxon>
        <taxon>Gammaproteobacteria</taxon>
        <taxon>Pseudomonadales</taxon>
        <taxon>Pseudomonadaceae</taxon>
        <taxon>Halopseudomonas</taxon>
    </lineage>
</organism>
<dbReference type="HAMAP" id="MF_00862">
    <property type="entry name" value="DabB"/>
    <property type="match status" value="1"/>
</dbReference>
<accession>A0A1I4S229</accession>
<evidence type="ECO:0000256" key="1">
    <source>
        <dbReference type="ARBA" id="ARBA00004127"/>
    </source>
</evidence>
<dbReference type="RefSeq" id="WP_177197253.1">
    <property type="nucleotide sequence ID" value="NZ_FOUI01000008.1"/>
</dbReference>
<dbReference type="GO" id="GO:0015990">
    <property type="term" value="P:electron transport coupled proton transport"/>
    <property type="evidence" value="ECO:0007669"/>
    <property type="project" value="TreeGrafter"/>
</dbReference>
<evidence type="ECO:0000313" key="13">
    <source>
        <dbReference type="Proteomes" id="UP000243629"/>
    </source>
</evidence>
<feature type="domain" description="NADH:quinone oxidoreductase/Mrp antiporter transmembrane" evidence="10">
    <location>
        <begin position="71"/>
        <end position="322"/>
    </location>
</feature>
<evidence type="ECO:0000256" key="6">
    <source>
        <dbReference type="ARBA" id="ARBA00023136"/>
    </source>
</evidence>
<gene>
    <name evidence="7" type="primary">dabB</name>
    <name evidence="12" type="ORF">SAMN05216217_108112</name>
</gene>
<evidence type="ECO:0000259" key="11">
    <source>
        <dbReference type="Pfam" id="PF00662"/>
    </source>
</evidence>
<dbReference type="GO" id="GO:0012505">
    <property type="term" value="C:endomembrane system"/>
    <property type="evidence" value="ECO:0007669"/>
    <property type="project" value="UniProtKB-SubCell"/>
</dbReference>
<dbReference type="GO" id="GO:0003954">
    <property type="term" value="F:NADH dehydrogenase activity"/>
    <property type="evidence" value="ECO:0007669"/>
    <property type="project" value="TreeGrafter"/>
</dbReference>
<feature type="transmembrane region" description="Helical" evidence="7">
    <location>
        <begin position="361"/>
        <end position="380"/>
    </location>
</feature>
<evidence type="ECO:0000256" key="9">
    <source>
        <dbReference type="SAM" id="MobiDB-lite"/>
    </source>
</evidence>
<dbReference type="GO" id="GO:0008137">
    <property type="term" value="F:NADH dehydrogenase (ubiquinone) activity"/>
    <property type="evidence" value="ECO:0007669"/>
    <property type="project" value="InterPro"/>
</dbReference>
<dbReference type="Pfam" id="PF00662">
    <property type="entry name" value="Proton_antipo_N"/>
    <property type="match status" value="1"/>
</dbReference>
<dbReference type="InterPro" id="IPR003945">
    <property type="entry name" value="NU5C-like"/>
</dbReference>
<evidence type="ECO:0000256" key="7">
    <source>
        <dbReference type="HAMAP-Rule" id="MF_00862"/>
    </source>
</evidence>
<evidence type="ECO:0000256" key="2">
    <source>
        <dbReference type="ARBA" id="ARBA00022448"/>
    </source>
</evidence>
<dbReference type="InterPro" id="IPR001750">
    <property type="entry name" value="ND/Mrp_TM"/>
</dbReference>
<feature type="transmembrane region" description="Helical" evidence="7">
    <location>
        <begin position="189"/>
        <end position="211"/>
    </location>
</feature>
<feature type="transmembrane region" description="Helical" evidence="7">
    <location>
        <begin position="59"/>
        <end position="84"/>
    </location>
</feature>